<sequence>MNTTAASSPIKSNILIVDDSRDNLRLLSGILVQEGYIVRPVLDGILAISSAKTNPPDIILLDIMMPGMTGYEICERLKADEELRDIPIIFISALNSVVDKVKAFSIGGVDYITKPFQPQEVLARIQTHLTIRQLQQTLQQKNLLFEQEIRERKRIEDAMRRRNWELDLLNQMTNALQGCQNESETYPVLREICSQLFPKTSGCLYLLNEHQSELSVAVAWGGTPPSASVLKSSEWNMPGGRIFTIEQPKKKSLHFYVTCLEETEGIPYALRGTEKEILGILFLFFERSLADELDEESIRQAESRQLISTRVAEQYALYLANIRMKMELQMQVTRDPLTNLYNRRYMEEALANEVRRVARKRASLGILMIDVDHFKTFNDTHGHEAGDVVLQELSALFQKNIRGGDIACRYGGEEFLLILPDTTIEIASQRANELLRRVREMAVPYQQHDYHITVSVGVASAPEHGQDVHSLVNAADNALYYAKHSGRNQVVVFSERIRPTLEGVPAEHASEG</sequence>
<dbReference type="PROSITE" id="PS50887">
    <property type="entry name" value="GGDEF"/>
    <property type="match status" value="1"/>
</dbReference>
<dbReference type="GO" id="GO:0000160">
    <property type="term" value="P:phosphorelay signal transduction system"/>
    <property type="evidence" value="ECO:0007669"/>
    <property type="project" value="InterPro"/>
</dbReference>
<dbReference type="FunFam" id="3.30.70.270:FF:000001">
    <property type="entry name" value="Diguanylate cyclase domain protein"/>
    <property type="match status" value="1"/>
</dbReference>
<organism evidence="4">
    <name type="scientific">Candidatus Moduliflexus flocculans</name>
    <dbReference type="NCBI Taxonomy" id="1499966"/>
    <lineage>
        <taxon>Bacteria</taxon>
        <taxon>Candidatus Moduliflexota</taxon>
        <taxon>Candidatus Moduliflexia</taxon>
        <taxon>Candidatus Moduliflexales</taxon>
        <taxon>Candidatus Moduliflexaceae</taxon>
    </lineage>
</organism>
<feature type="modified residue" description="4-aspartylphosphate" evidence="1">
    <location>
        <position position="62"/>
    </location>
</feature>
<dbReference type="GO" id="GO:0005886">
    <property type="term" value="C:plasma membrane"/>
    <property type="evidence" value="ECO:0007669"/>
    <property type="project" value="TreeGrafter"/>
</dbReference>
<feature type="domain" description="GGDEF" evidence="3">
    <location>
        <begin position="362"/>
        <end position="495"/>
    </location>
</feature>
<dbReference type="NCBIfam" id="TIGR00254">
    <property type="entry name" value="GGDEF"/>
    <property type="match status" value="1"/>
</dbReference>
<dbReference type="Proteomes" id="UP000030700">
    <property type="component" value="Unassembled WGS sequence"/>
</dbReference>
<dbReference type="InterPro" id="IPR043128">
    <property type="entry name" value="Rev_trsase/Diguanyl_cyclase"/>
</dbReference>
<dbReference type="Pfam" id="PF00990">
    <property type="entry name" value="GGDEF"/>
    <property type="match status" value="1"/>
</dbReference>
<dbReference type="Gene3D" id="3.30.70.270">
    <property type="match status" value="1"/>
</dbReference>
<proteinExistence type="predicted"/>
<feature type="domain" description="Response regulatory" evidence="2">
    <location>
        <begin position="13"/>
        <end position="129"/>
    </location>
</feature>
<evidence type="ECO:0000256" key="1">
    <source>
        <dbReference type="PROSITE-ProRule" id="PRU00169"/>
    </source>
</evidence>
<dbReference type="SUPFAM" id="SSF55073">
    <property type="entry name" value="Nucleotide cyclase"/>
    <property type="match status" value="1"/>
</dbReference>
<reference evidence="4" key="1">
    <citation type="journal article" date="2015" name="PeerJ">
        <title>First genomic representation of candidate bacterial phylum KSB3 points to enhanced environmental sensing as a trigger of wastewater bulking.</title>
        <authorList>
            <person name="Sekiguchi Y."/>
            <person name="Ohashi A."/>
            <person name="Parks D.H."/>
            <person name="Yamauchi T."/>
            <person name="Tyson G.W."/>
            <person name="Hugenholtz P."/>
        </authorList>
    </citation>
    <scope>NUCLEOTIDE SEQUENCE [LARGE SCALE GENOMIC DNA]</scope>
</reference>
<dbReference type="AlphaFoldDB" id="A0A081BMZ9"/>
<dbReference type="SUPFAM" id="SSF52172">
    <property type="entry name" value="CheY-like"/>
    <property type="match status" value="1"/>
</dbReference>
<dbReference type="Pfam" id="PF00072">
    <property type="entry name" value="Response_reg"/>
    <property type="match status" value="1"/>
</dbReference>
<dbReference type="Gene3D" id="3.40.50.2300">
    <property type="match status" value="1"/>
</dbReference>
<evidence type="ECO:0000313" key="4">
    <source>
        <dbReference type="EMBL" id="GAK51765.1"/>
    </source>
</evidence>
<dbReference type="PROSITE" id="PS50110">
    <property type="entry name" value="RESPONSE_REGULATORY"/>
    <property type="match status" value="1"/>
</dbReference>
<dbReference type="InterPro" id="IPR050469">
    <property type="entry name" value="Diguanylate_Cyclase"/>
</dbReference>
<evidence type="ECO:0000259" key="3">
    <source>
        <dbReference type="PROSITE" id="PS50887"/>
    </source>
</evidence>
<dbReference type="EMBL" id="DF820457">
    <property type="protein sequence ID" value="GAK51765.1"/>
    <property type="molecule type" value="Genomic_DNA"/>
</dbReference>
<dbReference type="InterPro" id="IPR029787">
    <property type="entry name" value="Nucleotide_cyclase"/>
</dbReference>
<dbReference type="CDD" id="cd19920">
    <property type="entry name" value="REC_PA4781-like"/>
    <property type="match status" value="1"/>
</dbReference>
<dbReference type="SMART" id="SM00448">
    <property type="entry name" value="REC"/>
    <property type="match status" value="1"/>
</dbReference>
<evidence type="ECO:0000313" key="5">
    <source>
        <dbReference type="Proteomes" id="UP000030700"/>
    </source>
</evidence>
<dbReference type="InterPro" id="IPR011006">
    <property type="entry name" value="CheY-like_superfamily"/>
</dbReference>
<accession>A0A081BMZ9</accession>
<dbReference type="GO" id="GO:0043709">
    <property type="term" value="P:cell adhesion involved in single-species biofilm formation"/>
    <property type="evidence" value="ECO:0007669"/>
    <property type="project" value="TreeGrafter"/>
</dbReference>
<name>A0A081BMZ9_9BACT</name>
<dbReference type="HOGENOM" id="CLU_000445_11_28_0"/>
<dbReference type="InterPro" id="IPR001789">
    <property type="entry name" value="Sig_transdc_resp-reg_receiver"/>
</dbReference>
<dbReference type="STRING" id="1499966.U14_03010"/>
<gene>
    <name evidence="4" type="ORF">U14_03010</name>
</gene>
<dbReference type="GO" id="GO:0052621">
    <property type="term" value="F:diguanylate cyclase activity"/>
    <property type="evidence" value="ECO:0007669"/>
    <property type="project" value="TreeGrafter"/>
</dbReference>
<dbReference type="PANTHER" id="PTHR45138">
    <property type="entry name" value="REGULATORY COMPONENTS OF SENSORY TRANSDUCTION SYSTEM"/>
    <property type="match status" value="1"/>
</dbReference>
<dbReference type="PANTHER" id="PTHR45138:SF9">
    <property type="entry name" value="DIGUANYLATE CYCLASE DGCM-RELATED"/>
    <property type="match status" value="1"/>
</dbReference>
<dbReference type="InterPro" id="IPR000160">
    <property type="entry name" value="GGDEF_dom"/>
</dbReference>
<dbReference type="SMART" id="SM00267">
    <property type="entry name" value="GGDEF"/>
    <property type="match status" value="1"/>
</dbReference>
<keyword evidence="1" id="KW-0597">Phosphoprotein</keyword>
<protein>
    <submittedName>
        <fullName evidence="4">Response regulator receiver domain protein, CheY-like protein</fullName>
    </submittedName>
</protein>
<dbReference type="GO" id="GO:1902201">
    <property type="term" value="P:negative regulation of bacterial-type flagellum-dependent cell motility"/>
    <property type="evidence" value="ECO:0007669"/>
    <property type="project" value="TreeGrafter"/>
</dbReference>
<dbReference type="SUPFAM" id="SSF55781">
    <property type="entry name" value="GAF domain-like"/>
    <property type="match status" value="1"/>
</dbReference>
<dbReference type="CDD" id="cd01949">
    <property type="entry name" value="GGDEF"/>
    <property type="match status" value="1"/>
</dbReference>
<evidence type="ECO:0000259" key="2">
    <source>
        <dbReference type="PROSITE" id="PS50110"/>
    </source>
</evidence>
<keyword evidence="5" id="KW-1185">Reference proteome</keyword>